<dbReference type="RefSeq" id="WP_189223961.1">
    <property type="nucleotide sequence ID" value="NZ_BMRG01000005.1"/>
</dbReference>
<organism evidence="3 4">
    <name type="scientific">Saccharothrix coeruleofusca</name>
    <dbReference type="NCBI Taxonomy" id="33919"/>
    <lineage>
        <taxon>Bacteria</taxon>
        <taxon>Bacillati</taxon>
        <taxon>Actinomycetota</taxon>
        <taxon>Actinomycetes</taxon>
        <taxon>Pseudonocardiales</taxon>
        <taxon>Pseudonocardiaceae</taxon>
        <taxon>Saccharothrix</taxon>
    </lineage>
</organism>
<sequence length="136" mass="15397">MDLDHARDVIRKQHRAVLATMRSDGTPQMSPVLAALDDGGRIVISTRETAYKVRQVRNDPRVWLCVLPDQFFGRWIQVDGIAEVVSLPAAMDGLISYYRAISGEHRDWADYRASMVAERRVLLRVEPHRAGPDRSG</sequence>
<evidence type="ECO:0000313" key="4">
    <source>
        <dbReference type="Proteomes" id="UP000639606"/>
    </source>
</evidence>
<reference evidence="3" key="2">
    <citation type="submission" date="2020-09" db="EMBL/GenBank/DDBJ databases">
        <authorList>
            <person name="Sun Q."/>
            <person name="Ohkuma M."/>
        </authorList>
    </citation>
    <scope>NUCLEOTIDE SEQUENCE</scope>
    <source>
        <strain evidence="3">JCM 3313</strain>
    </source>
</reference>
<dbReference type="EMBL" id="BMRG01000005">
    <property type="protein sequence ID" value="GGP56548.1"/>
    <property type="molecule type" value="Genomic_DNA"/>
</dbReference>
<dbReference type="Pfam" id="PF01243">
    <property type="entry name" value="PNPOx_N"/>
    <property type="match status" value="1"/>
</dbReference>
<dbReference type="Gene3D" id="2.30.110.10">
    <property type="entry name" value="Electron Transport, Fmn-binding Protein, Chain A"/>
    <property type="match status" value="1"/>
</dbReference>
<dbReference type="InterPro" id="IPR012349">
    <property type="entry name" value="Split_barrel_FMN-bd"/>
</dbReference>
<dbReference type="SUPFAM" id="SSF50475">
    <property type="entry name" value="FMN-binding split barrel"/>
    <property type="match status" value="1"/>
</dbReference>
<accession>A0A918AMG3</accession>
<feature type="domain" description="Pyridoxamine 5'-phosphate oxidase N-terminal" evidence="2">
    <location>
        <begin position="4"/>
        <end position="129"/>
    </location>
</feature>
<dbReference type="InterPro" id="IPR019920">
    <property type="entry name" value="F420-binding_dom_put"/>
</dbReference>
<proteinExistence type="predicted"/>
<dbReference type="InterPro" id="IPR052019">
    <property type="entry name" value="F420H2_bilvrd_red/Heme_oxyg"/>
</dbReference>
<dbReference type="PANTHER" id="PTHR35176:SF2">
    <property type="entry name" value="F420H(2)-DEPENDENT REDUCTASE RV1155"/>
    <property type="match status" value="1"/>
</dbReference>
<keyword evidence="1" id="KW-0560">Oxidoreductase</keyword>
<comment type="caution">
    <text evidence="3">The sequence shown here is derived from an EMBL/GenBank/DDBJ whole genome shotgun (WGS) entry which is preliminary data.</text>
</comment>
<dbReference type="InterPro" id="IPR011576">
    <property type="entry name" value="Pyridox_Oxase_N"/>
</dbReference>
<evidence type="ECO:0000256" key="1">
    <source>
        <dbReference type="ARBA" id="ARBA00023002"/>
    </source>
</evidence>
<dbReference type="GO" id="GO:0016627">
    <property type="term" value="F:oxidoreductase activity, acting on the CH-CH group of donors"/>
    <property type="evidence" value="ECO:0007669"/>
    <property type="project" value="TreeGrafter"/>
</dbReference>
<evidence type="ECO:0000313" key="3">
    <source>
        <dbReference type="EMBL" id="GGP56548.1"/>
    </source>
</evidence>
<gene>
    <name evidence="3" type="ORF">GCM10010185_30950</name>
</gene>
<name>A0A918AMG3_9PSEU</name>
<evidence type="ECO:0000259" key="2">
    <source>
        <dbReference type="Pfam" id="PF01243"/>
    </source>
</evidence>
<dbReference type="NCBIfam" id="TIGR03618">
    <property type="entry name" value="Rv1155_F420"/>
    <property type="match status" value="1"/>
</dbReference>
<dbReference type="PANTHER" id="PTHR35176">
    <property type="entry name" value="HEME OXYGENASE HI_0854-RELATED"/>
    <property type="match status" value="1"/>
</dbReference>
<dbReference type="GO" id="GO:0005829">
    <property type="term" value="C:cytosol"/>
    <property type="evidence" value="ECO:0007669"/>
    <property type="project" value="TreeGrafter"/>
</dbReference>
<dbReference type="AlphaFoldDB" id="A0A918AMG3"/>
<dbReference type="Proteomes" id="UP000639606">
    <property type="component" value="Unassembled WGS sequence"/>
</dbReference>
<protein>
    <submittedName>
        <fullName evidence="3">PPOX class F420-dependent enzyme</fullName>
    </submittedName>
</protein>
<dbReference type="GO" id="GO:0070967">
    <property type="term" value="F:coenzyme F420 binding"/>
    <property type="evidence" value="ECO:0007669"/>
    <property type="project" value="TreeGrafter"/>
</dbReference>
<keyword evidence="4" id="KW-1185">Reference proteome</keyword>
<reference evidence="3" key="1">
    <citation type="journal article" date="2014" name="Int. J. Syst. Evol. Microbiol.">
        <title>Complete genome sequence of Corynebacterium casei LMG S-19264T (=DSM 44701T), isolated from a smear-ripened cheese.</title>
        <authorList>
            <consortium name="US DOE Joint Genome Institute (JGI-PGF)"/>
            <person name="Walter F."/>
            <person name="Albersmeier A."/>
            <person name="Kalinowski J."/>
            <person name="Ruckert C."/>
        </authorList>
    </citation>
    <scope>NUCLEOTIDE SEQUENCE</scope>
    <source>
        <strain evidence="3">JCM 3313</strain>
    </source>
</reference>